<dbReference type="FunFam" id="3.30.70.270:FF:000001">
    <property type="entry name" value="Diguanylate cyclase domain protein"/>
    <property type="match status" value="1"/>
</dbReference>
<dbReference type="NCBIfam" id="TIGR00229">
    <property type="entry name" value="sensory_box"/>
    <property type="match status" value="1"/>
</dbReference>
<feature type="domain" description="PAS" evidence="1">
    <location>
        <begin position="4"/>
        <end position="49"/>
    </location>
</feature>
<dbReference type="InterPro" id="IPR000014">
    <property type="entry name" value="PAS"/>
</dbReference>
<dbReference type="SMART" id="SM00267">
    <property type="entry name" value="GGDEF"/>
    <property type="match status" value="1"/>
</dbReference>
<name>A0A8J6P1S6_9BACT</name>
<feature type="domain" description="GGDEF" evidence="3">
    <location>
        <begin position="170"/>
        <end position="301"/>
    </location>
</feature>
<dbReference type="SMART" id="SM00091">
    <property type="entry name" value="PAS"/>
    <property type="match status" value="1"/>
</dbReference>
<dbReference type="EMBL" id="JACNIG010000143">
    <property type="protein sequence ID" value="MBC8431462.1"/>
    <property type="molecule type" value="Genomic_DNA"/>
</dbReference>
<dbReference type="Pfam" id="PF13426">
    <property type="entry name" value="PAS_9"/>
    <property type="match status" value="1"/>
</dbReference>
<dbReference type="GO" id="GO:0003824">
    <property type="term" value="F:catalytic activity"/>
    <property type="evidence" value="ECO:0007669"/>
    <property type="project" value="UniProtKB-ARBA"/>
</dbReference>
<dbReference type="AlphaFoldDB" id="A0A8J6P1S6"/>
<dbReference type="Gene3D" id="3.30.450.20">
    <property type="entry name" value="PAS domain"/>
    <property type="match status" value="1"/>
</dbReference>
<dbReference type="PANTHER" id="PTHR46663">
    <property type="entry name" value="DIGUANYLATE CYCLASE DGCT-RELATED"/>
    <property type="match status" value="1"/>
</dbReference>
<evidence type="ECO:0000313" key="5">
    <source>
        <dbReference type="Proteomes" id="UP000605201"/>
    </source>
</evidence>
<accession>A0A8J6P1S6</accession>
<dbReference type="PROSITE" id="PS50887">
    <property type="entry name" value="GGDEF"/>
    <property type="match status" value="1"/>
</dbReference>
<dbReference type="InterPro" id="IPR001610">
    <property type="entry name" value="PAC"/>
</dbReference>
<dbReference type="InterPro" id="IPR035965">
    <property type="entry name" value="PAS-like_dom_sf"/>
</dbReference>
<evidence type="ECO:0000313" key="4">
    <source>
        <dbReference type="EMBL" id="MBC8431462.1"/>
    </source>
</evidence>
<dbReference type="SUPFAM" id="SSF55785">
    <property type="entry name" value="PYP-like sensor domain (PAS domain)"/>
    <property type="match status" value="1"/>
</dbReference>
<dbReference type="Gene3D" id="3.30.70.270">
    <property type="match status" value="1"/>
</dbReference>
<dbReference type="CDD" id="cd00130">
    <property type="entry name" value="PAS"/>
    <property type="match status" value="1"/>
</dbReference>
<dbReference type="InterPro" id="IPR029787">
    <property type="entry name" value="Nucleotide_cyclase"/>
</dbReference>
<dbReference type="PANTHER" id="PTHR46663:SF4">
    <property type="entry name" value="DIGUANYLATE CYCLASE DGCT-RELATED"/>
    <property type="match status" value="1"/>
</dbReference>
<evidence type="ECO:0000259" key="1">
    <source>
        <dbReference type="PROSITE" id="PS50112"/>
    </source>
</evidence>
<evidence type="ECO:0000259" key="3">
    <source>
        <dbReference type="PROSITE" id="PS50887"/>
    </source>
</evidence>
<dbReference type="Pfam" id="PF00990">
    <property type="entry name" value="GGDEF"/>
    <property type="match status" value="1"/>
</dbReference>
<dbReference type="PROSITE" id="PS50113">
    <property type="entry name" value="PAC"/>
    <property type="match status" value="1"/>
</dbReference>
<dbReference type="CDD" id="cd01949">
    <property type="entry name" value="GGDEF"/>
    <property type="match status" value="1"/>
</dbReference>
<dbReference type="NCBIfam" id="TIGR00254">
    <property type="entry name" value="GGDEF"/>
    <property type="match status" value="1"/>
</dbReference>
<comment type="caution">
    <text evidence="4">The sequence shown here is derived from an EMBL/GenBank/DDBJ whole genome shotgun (WGS) entry which is preliminary data.</text>
</comment>
<dbReference type="Proteomes" id="UP000605201">
    <property type="component" value="Unassembled WGS sequence"/>
</dbReference>
<dbReference type="InterPro" id="IPR043128">
    <property type="entry name" value="Rev_trsase/Diguanyl_cyclase"/>
</dbReference>
<dbReference type="InterPro" id="IPR000160">
    <property type="entry name" value="GGDEF_dom"/>
</dbReference>
<dbReference type="PROSITE" id="PS50112">
    <property type="entry name" value="PAS"/>
    <property type="match status" value="1"/>
</dbReference>
<protein>
    <submittedName>
        <fullName evidence="4">Sensor domain-containing diguanylate cyclase</fullName>
    </submittedName>
</protein>
<gene>
    <name evidence="4" type="ORF">H8D96_06040</name>
</gene>
<dbReference type="InterPro" id="IPR000700">
    <property type="entry name" value="PAS-assoc_C"/>
</dbReference>
<evidence type="ECO:0000259" key="2">
    <source>
        <dbReference type="PROSITE" id="PS50113"/>
    </source>
</evidence>
<feature type="domain" description="PAC" evidence="2">
    <location>
        <begin position="83"/>
        <end position="135"/>
    </location>
</feature>
<dbReference type="InterPro" id="IPR052163">
    <property type="entry name" value="DGC-Regulatory_Protein"/>
</dbReference>
<proteinExistence type="predicted"/>
<dbReference type="SUPFAM" id="SSF55073">
    <property type="entry name" value="Nucleotide cyclase"/>
    <property type="match status" value="1"/>
</dbReference>
<dbReference type="SMART" id="SM00086">
    <property type="entry name" value="PAC"/>
    <property type="match status" value="1"/>
</dbReference>
<sequence length="301" mass="33698">MDAISINYKELMDNLFDGVCFVDNNKAIRYWNKAAENITGFTADEVLGKVCQESILTFRDDEGRNLCDALCPLEKPAADSSARETELYLHHKDGRRIPVAIRITPIRDSEGSITGVLELFSDISSKSATLLKIKELEKLSMTDTLTMLANRRCIQIELESRLQELARFNWPFAVLYMDIDHFKNINDTYGHDTGDAVLKTVADALVASVRPFDLMGRWGGEEFIGIMRNVDEKGLYHIGDRLRQLVAASYVAIDQKKISVTVSAGGTMAKTDDTVEEVVKRADELMFKSKATGRNCLTISD</sequence>
<organism evidence="4 5">
    <name type="scientific">Candidatus Desulfatibia vada</name>
    <dbReference type="NCBI Taxonomy" id="2841696"/>
    <lineage>
        <taxon>Bacteria</taxon>
        <taxon>Pseudomonadati</taxon>
        <taxon>Thermodesulfobacteriota</taxon>
        <taxon>Desulfobacteria</taxon>
        <taxon>Desulfobacterales</taxon>
        <taxon>Desulfobacterales incertae sedis</taxon>
        <taxon>Candidatus Desulfatibia</taxon>
    </lineage>
</organism>
<reference evidence="4 5" key="1">
    <citation type="submission" date="2020-08" db="EMBL/GenBank/DDBJ databases">
        <title>Bridging the membrane lipid divide: bacteria of the FCB group superphylum have the potential to synthesize archaeal ether lipids.</title>
        <authorList>
            <person name="Villanueva L."/>
            <person name="Von Meijenfeldt F.A.B."/>
            <person name="Westbye A.B."/>
            <person name="Yadav S."/>
            <person name="Hopmans E.C."/>
            <person name="Dutilh B.E."/>
            <person name="Sinninghe Damste J.S."/>
        </authorList>
    </citation>
    <scope>NUCLEOTIDE SEQUENCE [LARGE SCALE GENOMIC DNA]</scope>
    <source>
        <strain evidence="4">NIOZ-UU17</strain>
    </source>
</reference>